<evidence type="ECO:0000313" key="3">
    <source>
        <dbReference type="EMBL" id="OWA53736.1"/>
    </source>
</evidence>
<dbReference type="AlphaFoldDB" id="A0A9X6RNK0"/>
<evidence type="ECO:0000313" key="4">
    <source>
        <dbReference type="Proteomes" id="UP000192578"/>
    </source>
</evidence>
<dbReference type="InterPro" id="IPR048720">
    <property type="entry name" value="PROPPIN"/>
</dbReference>
<dbReference type="OrthoDB" id="1667587at2759"/>
<keyword evidence="4" id="KW-1185">Reference proteome</keyword>
<dbReference type="PANTHER" id="PTHR11227">
    <property type="entry name" value="WD-REPEAT PROTEIN INTERACTING WITH PHOSPHOINOSIDES WIPI -RELATED"/>
    <property type="match status" value="1"/>
</dbReference>
<comment type="caution">
    <text evidence="3">The sequence shown here is derived from an EMBL/GenBank/DDBJ whole genome shotgun (WGS) entry which is preliminary data.</text>
</comment>
<evidence type="ECO:0000256" key="1">
    <source>
        <dbReference type="ARBA" id="ARBA00022574"/>
    </source>
</evidence>
<dbReference type="EMBL" id="MTYJ01000342">
    <property type="protein sequence ID" value="OWA53736.1"/>
    <property type="molecule type" value="Genomic_DNA"/>
</dbReference>
<keyword evidence="1" id="KW-0853">WD repeat</keyword>
<organism evidence="3 4">
    <name type="scientific">Hypsibius exemplaris</name>
    <name type="common">Freshwater tardigrade</name>
    <dbReference type="NCBI Taxonomy" id="2072580"/>
    <lineage>
        <taxon>Eukaryota</taxon>
        <taxon>Metazoa</taxon>
        <taxon>Ecdysozoa</taxon>
        <taxon>Tardigrada</taxon>
        <taxon>Eutardigrada</taxon>
        <taxon>Parachela</taxon>
        <taxon>Hypsibioidea</taxon>
        <taxon>Hypsibiidae</taxon>
        <taxon>Hypsibius</taxon>
    </lineage>
</organism>
<reference evidence="4" key="1">
    <citation type="submission" date="2017-01" db="EMBL/GenBank/DDBJ databases">
        <title>Comparative genomics of anhydrobiosis in the tardigrade Hypsibius dujardini.</title>
        <authorList>
            <person name="Yoshida Y."/>
            <person name="Koutsovoulos G."/>
            <person name="Laetsch D."/>
            <person name="Stevens L."/>
            <person name="Kumar S."/>
            <person name="Horikawa D."/>
            <person name="Ishino K."/>
            <person name="Komine S."/>
            <person name="Tomita M."/>
            <person name="Blaxter M."/>
            <person name="Arakawa K."/>
        </authorList>
    </citation>
    <scope>NUCLEOTIDE SEQUENCE [LARGE SCALE GENOMIC DNA]</scope>
    <source>
        <strain evidence="4">Z151</strain>
    </source>
</reference>
<sequence>MNLSRRNPFHNGLLYSGFNQDQGCFACGMENGFRIYNTDPVKERERQDFDGGIGYVEMLFRCNYLALVGGGSHPKFPPNKVIIWDDLKKSHVVELEFPQEVRAVRLRRDRSGALNPIQATPLLMIELSLTGTRHPAVAMMDTVRTFDWILLQPPCPNNGSDLVSNFLSAEIINIVSAQYLINSDDGRNV</sequence>
<evidence type="ECO:0000256" key="2">
    <source>
        <dbReference type="ARBA" id="ARBA00022737"/>
    </source>
</evidence>
<gene>
    <name evidence="3" type="ORF">BV898_18158</name>
</gene>
<keyword evidence="2" id="KW-0677">Repeat</keyword>
<proteinExistence type="predicted"/>
<dbReference type="Proteomes" id="UP000192578">
    <property type="component" value="Unassembled WGS sequence"/>
</dbReference>
<accession>A0A9X6RNK0</accession>
<name>A0A9X6RNK0_HYPEX</name>
<protein>
    <submittedName>
        <fullName evidence="3">WD repeat domain phosphoinositide-interacting protein 3</fullName>
    </submittedName>
</protein>